<feature type="repeat" description="PPR" evidence="6">
    <location>
        <begin position="124"/>
        <end position="158"/>
    </location>
</feature>
<keyword evidence="7" id="KW-0812">Transmembrane</keyword>
<keyword evidence="3" id="KW-0319">Glycerol metabolism</keyword>
<comment type="catalytic activity">
    <reaction evidence="5">
        <text>a sn-glycero-3-phosphodiester + H2O = an alcohol + sn-glycerol 3-phosphate + H(+)</text>
        <dbReference type="Rhea" id="RHEA:12969"/>
        <dbReference type="ChEBI" id="CHEBI:15377"/>
        <dbReference type="ChEBI" id="CHEBI:15378"/>
        <dbReference type="ChEBI" id="CHEBI:30879"/>
        <dbReference type="ChEBI" id="CHEBI:57597"/>
        <dbReference type="ChEBI" id="CHEBI:83408"/>
        <dbReference type="EC" id="3.1.4.46"/>
    </reaction>
</comment>
<gene>
    <name evidence="8" type="ORF">BRAA02T08153Z</name>
</gene>
<dbReference type="EMBL" id="LR031573">
    <property type="protein sequence ID" value="VDC91097.1"/>
    <property type="molecule type" value="Genomic_DNA"/>
</dbReference>
<evidence type="ECO:0000256" key="3">
    <source>
        <dbReference type="ARBA" id="ARBA00022798"/>
    </source>
</evidence>
<dbReference type="Gene3D" id="1.25.40.10">
    <property type="entry name" value="Tetratricopeptide repeat domain"/>
    <property type="match status" value="1"/>
</dbReference>
<dbReference type="EC" id="3.1.4.46" evidence="1"/>
<evidence type="ECO:0000256" key="6">
    <source>
        <dbReference type="PROSITE-ProRule" id="PRU00708"/>
    </source>
</evidence>
<keyword evidence="2" id="KW-0677">Repeat</keyword>
<evidence type="ECO:0000256" key="4">
    <source>
        <dbReference type="ARBA" id="ARBA00022801"/>
    </source>
</evidence>
<dbReference type="GO" id="GO:0008889">
    <property type="term" value="F:glycerophosphodiester phosphodiesterase activity"/>
    <property type="evidence" value="ECO:0007669"/>
    <property type="project" value="UniProtKB-EC"/>
</dbReference>
<evidence type="ECO:0000313" key="8">
    <source>
        <dbReference type="EMBL" id="VDC91097.1"/>
    </source>
</evidence>
<keyword evidence="4" id="KW-0378">Hydrolase</keyword>
<accession>A0A3P6AHQ9</accession>
<keyword evidence="7" id="KW-0472">Membrane</keyword>
<dbReference type="AlphaFoldDB" id="A0A3P6AHQ9"/>
<keyword evidence="7" id="KW-1133">Transmembrane helix</keyword>
<protein>
    <recommendedName>
        <fullName evidence="1">glycerophosphodiester phosphodiesterase</fullName>
        <ecNumber evidence="1">3.1.4.46</ecNumber>
    </recommendedName>
</protein>
<evidence type="ECO:0000256" key="7">
    <source>
        <dbReference type="SAM" id="Phobius"/>
    </source>
</evidence>
<dbReference type="InterPro" id="IPR011990">
    <property type="entry name" value="TPR-like_helical_dom_sf"/>
</dbReference>
<dbReference type="InterPro" id="IPR017946">
    <property type="entry name" value="PLC-like_Pdiesterase_TIM-brl"/>
</dbReference>
<dbReference type="GO" id="GO:0006629">
    <property type="term" value="P:lipid metabolic process"/>
    <property type="evidence" value="ECO:0007669"/>
    <property type="project" value="InterPro"/>
</dbReference>
<reference evidence="8" key="1">
    <citation type="submission" date="2018-11" db="EMBL/GenBank/DDBJ databases">
        <authorList>
            <consortium name="Genoscope - CEA"/>
            <person name="William W."/>
        </authorList>
    </citation>
    <scope>NUCLEOTIDE SEQUENCE</scope>
</reference>
<sequence>MYRVDKDIQNVTDSAINAILSFAGTIVISMNSVLPYNRGGLVRLKKADVVPRLKVRGVRVFVDTFSNEFVTQPLDLFSDSTVEVDFFFQTAKIDGIITELRVTSARYKNKQLHSLVIKRGFSGNTFVNNGLINMYSKCGDVDDSLSVFRRMSERNYVSWNSIIA</sequence>
<dbReference type="Gene3D" id="3.20.20.190">
    <property type="entry name" value="Phosphatidylinositol (PI) phosphodiesterase"/>
    <property type="match status" value="1"/>
</dbReference>
<dbReference type="NCBIfam" id="TIGR00756">
    <property type="entry name" value="PPR"/>
    <property type="match status" value="1"/>
</dbReference>
<dbReference type="Pfam" id="PF01535">
    <property type="entry name" value="PPR"/>
    <property type="match status" value="1"/>
</dbReference>
<dbReference type="GO" id="GO:0006071">
    <property type="term" value="P:glycerol metabolic process"/>
    <property type="evidence" value="ECO:0007669"/>
    <property type="project" value="UniProtKB-KW"/>
</dbReference>
<evidence type="ECO:0000256" key="5">
    <source>
        <dbReference type="ARBA" id="ARBA00047512"/>
    </source>
</evidence>
<evidence type="ECO:0000256" key="2">
    <source>
        <dbReference type="ARBA" id="ARBA00022737"/>
    </source>
</evidence>
<dbReference type="PANTHER" id="PTHR43620">
    <property type="entry name" value="GLYCEROPHOSPHORYL DIESTER PHOSPHODIESTERASE"/>
    <property type="match status" value="1"/>
</dbReference>
<organism evidence="8">
    <name type="scientific">Brassica campestris</name>
    <name type="common">Field mustard</name>
    <dbReference type="NCBI Taxonomy" id="3711"/>
    <lineage>
        <taxon>Eukaryota</taxon>
        <taxon>Viridiplantae</taxon>
        <taxon>Streptophyta</taxon>
        <taxon>Embryophyta</taxon>
        <taxon>Tracheophyta</taxon>
        <taxon>Spermatophyta</taxon>
        <taxon>Magnoliopsida</taxon>
        <taxon>eudicotyledons</taxon>
        <taxon>Gunneridae</taxon>
        <taxon>Pentapetalae</taxon>
        <taxon>rosids</taxon>
        <taxon>malvids</taxon>
        <taxon>Brassicales</taxon>
        <taxon>Brassicaceae</taxon>
        <taxon>Brassiceae</taxon>
        <taxon>Brassica</taxon>
    </lineage>
</organism>
<dbReference type="PROSITE" id="PS51375">
    <property type="entry name" value="PPR"/>
    <property type="match status" value="1"/>
</dbReference>
<feature type="transmembrane region" description="Helical" evidence="7">
    <location>
        <begin position="15"/>
        <end position="36"/>
    </location>
</feature>
<evidence type="ECO:0000256" key="1">
    <source>
        <dbReference type="ARBA" id="ARBA00012247"/>
    </source>
</evidence>
<proteinExistence type="predicted"/>
<dbReference type="InterPro" id="IPR002885">
    <property type="entry name" value="PPR_rpt"/>
</dbReference>
<name>A0A3P6AHQ9_BRACM</name>
<dbReference type="PANTHER" id="PTHR43620:SF41">
    <property type="entry name" value="GLYCEROPHOSPHODIESTER PHOSPHODIESTERASE"/>
    <property type="match status" value="1"/>
</dbReference>